<keyword evidence="3" id="KW-1003">Cell membrane</keyword>
<feature type="transmembrane region" description="Helical" evidence="7">
    <location>
        <begin position="57"/>
        <end position="78"/>
    </location>
</feature>
<dbReference type="SMART" id="SM00044">
    <property type="entry name" value="CYCc"/>
    <property type="match status" value="1"/>
</dbReference>
<dbReference type="Pfam" id="PF00211">
    <property type="entry name" value="Guanylate_cyc"/>
    <property type="match status" value="1"/>
</dbReference>
<keyword evidence="5 7" id="KW-1133">Transmembrane helix</keyword>
<dbReference type="GO" id="GO:0035556">
    <property type="term" value="P:intracellular signal transduction"/>
    <property type="evidence" value="ECO:0007669"/>
    <property type="project" value="InterPro"/>
</dbReference>
<dbReference type="InterPro" id="IPR001054">
    <property type="entry name" value="A/G_cyclase"/>
</dbReference>
<evidence type="ECO:0000256" key="4">
    <source>
        <dbReference type="ARBA" id="ARBA00022692"/>
    </source>
</evidence>
<dbReference type="PANTHER" id="PTHR43081">
    <property type="entry name" value="ADENYLATE CYCLASE, TERMINAL-DIFFERENTIATION SPECIFIC-RELATED"/>
    <property type="match status" value="1"/>
</dbReference>
<dbReference type="CDD" id="cd07302">
    <property type="entry name" value="CHD"/>
    <property type="match status" value="1"/>
</dbReference>
<comment type="caution">
    <text evidence="10">The sequence shown here is derived from an EMBL/GenBank/DDBJ whole genome shotgun (WGS) entry which is preliminary data.</text>
</comment>
<feature type="domain" description="HAMP" evidence="9">
    <location>
        <begin position="276"/>
        <end position="328"/>
    </location>
</feature>
<evidence type="ECO:0000256" key="1">
    <source>
        <dbReference type="ARBA" id="ARBA00004196"/>
    </source>
</evidence>
<comment type="subcellular location">
    <subcellularLocation>
        <location evidence="1">Cell envelope</location>
    </subcellularLocation>
</comment>
<keyword evidence="11" id="KW-1185">Reference proteome</keyword>
<evidence type="ECO:0000259" key="8">
    <source>
        <dbReference type="PROSITE" id="PS50125"/>
    </source>
</evidence>
<dbReference type="InterPro" id="IPR050697">
    <property type="entry name" value="Adenylyl/Guanylyl_Cyclase_3/4"/>
</dbReference>
<reference evidence="10 11" key="1">
    <citation type="submission" date="2019-03" db="EMBL/GenBank/DDBJ databases">
        <title>Bradyrhizobium diversity isolated from nodules of Chamaecrista fasciculata.</title>
        <authorList>
            <person name="Klepa M.S."/>
            <person name="Urquiaga M.O."/>
            <person name="Hungria M."/>
            <person name="Delamuta J.R."/>
        </authorList>
    </citation>
    <scope>NUCLEOTIDE SEQUENCE [LARGE SCALE GENOMIC DNA]</scope>
    <source>
        <strain evidence="10 11">CNPSo 3448</strain>
    </source>
</reference>
<feature type="transmembrane region" description="Helical" evidence="7">
    <location>
        <begin position="252"/>
        <end position="274"/>
    </location>
</feature>
<dbReference type="CDD" id="cd06225">
    <property type="entry name" value="HAMP"/>
    <property type="match status" value="1"/>
</dbReference>
<dbReference type="Gene3D" id="6.10.340.10">
    <property type="match status" value="1"/>
</dbReference>
<name>A0A4Y9LVP6_9BRAD</name>
<proteinExistence type="inferred from homology"/>
<dbReference type="Gene3D" id="3.30.70.1230">
    <property type="entry name" value="Nucleotide cyclase"/>
    <property type="match status" value="1"/>
</dbReference>
<dbReference type="GO" id="GO:0030313">
    <property type="term" value="C:cell envelope"/>
    <property type="evidence" value="ECO:0007669"/>
    <property type="project" value="UniProtKB-SubCell"/>
</dbReference>
<dbReference type="AlphaFoldDB" id="A0A4Y9LVP6"/>
<dbReference type="GO" id="GO:0004016">
    <property type="term" value="F:adenylate cyclase activity"/>
    <property type="evidence" value="ECO:0007669"/>
    <property type="project" value="UniProtKB-ARBA"/>
</dbReference>
<dbReference type="Proteomes" id="UP000297966">
    <property type="component" value="Unassembled WGS sequence"/>
</dbReference>
<dbReference type="EMBL" id="SPQT01000009">
    <property type="protein sequence ID" value="TFV46938.1"/>
    <property type="molecule type" value="Genomic_DNA"/>
</dbReference>
<dbReference type="SMART" id="SM00304">
    <property type="entry name" value="HAMP"/>
    <property type="match status" value="1"/>
</dbReference>
<evidence type="ECO:0000256" key="6">
    <source>
        <dbReference type="ARBA" id="ARBA00023136"/>
    </source>
</evidence>
<dbReference type="PROSITE" id="PS50125">
    <property type="entry name" value="GUANYLATE_CYCLASE_2"/>
    <property type="match status" value="1"/>
</dbReference>
<dbReference type="GO" id="GO:0006171">
    <property type="term" value="P:cAMP biosynthetic process"/>
    <property type="evidence" value="ECO:0007669"/>
    <property type="project" value="TreeGrafter"/>
</dbReference>
<dbReference type="SUPFAM" id="SSF48452">
    <property type="entry name" value="TPR-like"/>
    <property type="match status" value="1"/>
</dbReference>
<accession>A0A4Y9LVP6</accession>
<evidence type="ECO:0000256" key="7">
    <source>
        <dbReference type="SAM" id="Phobius"/>
    </source>
</evidence>
<dbReference type="InterPro" id="IPR029787">
    <property type="entry name" value="Nucleotide_cyclase"/>
</dbReference>
<dbReference type="OrthoDB" id="9789782at2"/>
<dbReference type="InterPro" id="IPR011990">
    <property type="entry name" value="TPR-like_helical_dom_sf"/>
</dbReference>
<organism evidence="10 11">
    <name type="scientific">Bradyrhizobium niftali</name>
    <dbReference type="NCBI Taxonomy" id="2560055"/>
    <lineage>
        <taxon>Bacteria</taxon>
        <taxon>Pseudomonadati</taxon>
        <taxon>Pseudomonadota</taxon>
        <taxon>Alphaproteobacteria</taxon>
        <taxon>Hyphomicrobiales</taxon>
        <taxon>Nitrobacteraceae</taxon>
        <taxon>Bradyrhizobium</taxon>
    </lineage>
</organism>
<keyword evidence="4 7" id="KW-0812">Transmembrane</keyword>
<evidence type="ECO:0000259" key="9">
    <source>
        <dbReference type="PROSITE" id="PS50885"/>
    </source>
</evidence>
<dbReference type="FunFam" id="3.30.70.1230:FF:000016">
    <property type="entry name" value="Adenylate/guanylate cyclase domain-containing protein"/>
    <property type="match status" value="1"/>
</dbReference>
<evidence type="ECO:0000313" key="10">
    <source>
        <dbReference type="EMBL" id="TFV46938.1"/>
    </source>
</evidence>
<evidence type="ECO:0000256" key="3">
    <source>
        <dbReference type="ARBA" id="ARBA00022475"/>
    </source>
</evidence>
<dbReference type="SUPFAM" id="SSF55073">
    <property type="entry name" value="Nucleotide cyclase"/>
    <property type="match status" value="1"/>
</dbReference>
<dbReference type="InterPro" id="IPR003660">
    <property type="entry name" value="HAMP_dom"/>
</dbReference>
<sequence length="623" mass="68242">MLTNEARATVARGPGRREGQIARVPELKSGVLSSPTCPFSLCPEPMPIFNQSIRRKIVGIALGLIVLMLVTSILSMVMSSQVGVLLDELTNRYIPAYGDLARANIRSLERSVALRRMVMMKMQASSDEEAYAARLREFEEADRKIEEEAEGARKLINAIIDDPRTPSDNAALARIEIRIETAVTELRRDLNEDHAKLLKQVDAKQMAEARGTLEHIDAIRDQFNQKFDAIRADMLTQVFAATSQVIGHQRQAIVVSGIVTLLAAIVGFAFALLVSSGITRPVRLLLAGTREVEAGRFDKTIAVSTQDEIGELAAAFNRMIEQLRHNERIRETFGRYIDPKVVQGLIERPEVAIDGQRRVMTIMFCDMSGFTSMSEGMTPRGLVKVMNHYFTVMSVPIRSNRGVIDKYIGDAIMAYWGPPFIEEDEPALLAGCAAIDMADQVPALQRQLPDLLGIRAMPVPCDLRIGIATGEVLTGSIGSELMMSFTVMGDAVNLASRLEAVNKVYGTRILIAQATADAIGGRLELREIDRLAVAGQSAPQAIFEVMARAGALTAAQDGLRAHYAEALAAYRARRFDEARAAFNAALEAVPGDGPSRTLLARIAQFEADPPGEGWDGAWRLEQK</sequence>
<feature type="domain" description="Guanylate cyclase" evidence="8">
    <location>
        <begin position="361"/>
        <end position="499"/>
    </location>
</feature>
<dbReference type="SUPFAM" id="SSF158472">
    <property type="entry name" value="HAMP domain-like"/>
    <property type="match status" value="1"/>
</dbReference>
<comment type="similarity">
    <text evidence="2">Belongs to the adenylyl cyclase class-3 family.</text>
</comment>
<dbReference type="GO" id="GO:0016020">
    <property type="term" value="C:membrane"/>
    <property type="evidence" value="ECO:0007669"/>
    <property type="project" value="InterPro"/>
</dbReference>
<protein>
    <submittedName>
        <fullName evidence="10">HAMP domain-containing protein</fullName>
    </submittedName>
</protein>
<evidence type="ECO:0000313" key="11">
    <source>
        <dbReference type="Proteomes" id="UP000297966"/>
    </source>
</evidence>
<gene>
    <name evidence="10" type="ORF">E4K65_17615</name>
</gene>
<dbReference type="PANTHER" id="PTHR43081:SF1">
    <property type="entry name" value="ADENYLATE CYCLASE, TERMINAL-DIFFERENTIATION SPECIFIC"/>
    <property type="match status" value="1"/>
</dbReference>
<evidence type="ECO:0000256" key="5">
    <source>
        <dbReference type="ARBA" id="ARBA00022989"/>
    </source>
</evidence>
<evidence type="ECO:0000256" key="2">
    <source>
        <dbReference type="ARBA" id="ARBA00005381"/>
    </source>
</evidence>
<dbReference type="Pfam" id="PF00672">
    <property type="entry name" value="HAMP"/>
    <property type="match status" value="1"/>
</dbReference>
<keyword evidence="6 7" id="KW-0472">Membrane</keyword>
<dbReference type="PROSITE" id="PS50885">
    <property type="entry name" value="HAMP"/>
    <property type="match status" value="1"/>
</dbReference>